<keyword evidence="3" id="KW-0520">NAD</keyword>
<dbReference type="SMART" id="SM00984">
    <property type="entry name" value="UDPG_MGDP_dh_C"/>
    <property type="match status" value="1"/>
</dbReference>
<reference evidence="7" key="1">
    <citation type="submission" date="2017-04" db="EMBL/GenBank/DDBJ databases">
        <authorList>
            <person name="Varghese N."/>
            <person name="Submissions S."/>
        </authorList>
    </citation>
    <scope>NUCLEOTIDE SEQUENCE [LARGE SCALE GENOMIC DNA]</scope>
    <source>
        <strain evidence="7">Dd16</strain>
    </source>
</reference>
<comment type="similarity">
    <text evidence="1 4">Belongs to the UDP-glucose/GDP-mannose dehydrogenase family.</text>
</comment>
<dbReference type="EMBL" id="LT840185">
    <property type="protein sequence ID" value="SMF62266.1"/>
    <property type="molecule type" value="Genomic_DNA"/>
</dbReference>
<dbReference type="PANTHER" id="PTHR43491">
    <property type="entry name" value="UDP-N-ACETYL-D-MANNOSAMINE DEHYDROGENASE"/>
    <property type="match status" value="1"/>
</dbReference>
<dbReference type="GO" id="GO:0000271">
    <property type="term" value="P:polysaccharide biosynthetic process"/>
    <property type="evidence" value="ECO:0007669"/>
    <property type="project" value="InterPro"/>
</dbReference>
<dbReference type="GO" id="GO:0016628">
    <property type="term" value="F:oxidoreductase activity, acting on the CH-CH group of donors, NAD or NADP as acceptor"/>
    <property type="evidence" value="ECO:0007669"/>
    <property type="project" value="InterPro"/>
</dbReference>
<evidence type="ECO:0000256" key="3">
    <source>
        <dbReference type="ARBA" id="ARBA00023027"/>
    </source>
</evidence>
<evidence type="ECO:0000256" key="1">
    <source>
        <dbReference type="ARBA" id="ARBA00006601"/>
    </source>
</evidence>
<proteinExistence type="inferred from homology"/>
<name>A0A1X7G1F0_9SPHN</name>
<dbReference type="GO" id="GO:0051287">
    <property type="term" value="F:NAD binding"/>
    <property type="evidence" value="ECO:0007669"/>
    <property type="project" value="InterPro"/>
</dbReference>
<evidence type="ECO:0000256" key="2">
    <source>
        <dbReference type="ARBA" id="ARBA00023002"/>
    </source>
</evidence>
<keyword evidence="2" id="KW-0560">Oxidoreductase</keyword>
<dbReference type="Gene3D" id="3.40.50.720">
    <property type="entry name" value="NAD(P)-binding Rossmann-like Domain"/>
    <property type="match status" value="2"/>
</dbReference>
<accession>A0A1X7G1F0</accession>
<dbReference type="InterPro" id="IPR014027">
    <property type="entry name" value="UDP-Glc/GDP-Man_DH_C"/>
</dbReference>
<dbReference type="InterPro" id="IPR014026">
    <property type="entry name" value="UDP-Glc/GDP-Man_DH_dimer"/>
</dbReference>
<dbReference type="InterPro" id="IPR017476">
    <property type="entry name" value="UDP-Glc/GDP-Man"/>
</dbReference>
<sequence>MNASGNLRIVVLGLGYVGLPLAVALSRHFDVTGLDIDRSRVAELERHHDRTAEVSADELARSALSYTADPEDCRGADLFIVTVPTPVDETNRPDLAAMQGASRTVAKLLDPARRPIVVYESTVYPGVTEDICGPLLAEESGLVRGRDFFLGYSPERINPGDREHRIETIVKVVAGENPDVTEVLADVYGAVTSAGVFRAASIKVAEAAKVIENAQRDINIAFMNEIAQIFARLDVSVWDVLDAAGTKWNFLPFQPGLVGGHCIGVDPYYLSHRAQELGHDPQIILAGRSTNDGMGRWVAEQLHERRGKAGSVLVLGLTFKEDVPDLRNSRVIDVVRALAELGHAITIHDPLADPEEAAHEYGVSLDADGLAGVYDMVIAAVPHQMYRGLDAGKIRRLINEGGTLADLKGVWRDHDLGDIDRWSL</sequence>
<dbReference type="GO" id="GO:0016616">
    <property type="term" value="F:oxidoreductase activity, acting on the CH-OH group of donors, NAD or NADP as acceptor"/>
    <property type="evidence" value="ECO:0007669"/>
    <property type="project" value="InterPro"/>
</dbReference>
<dbReference type="SUPFAM" id="SSF52413">
    <property type="entry name" value="UDP-glucose/GDP-mannose dehydrogenase C-terminal domain"/>
    <property type="match status" value="1"/>
</dbReference>
<evidence type="ECO:0000313" key="6">
    <source>
        <dbReference type="EMBL" id="SMF62266.1"/>
    </source>
</evidence>
<evidence type="ECO:0000259" key="5">
    <source>
        <dbReference type="SMART" id="SM00984"/>
    </source>
</evidence>
<dbReference type="PANTHER" id="PTHR43491:SF2">
    <property type="entry name" value="UDP-N-ACETYL-D-MANNOSAMINE DEHYDROGENASE"/>
    <property type="match status" value="1"/>
</dbReference>
<dbReference type="STRING" id="941907.SAMN06295910_0977"/>
<dbReference type="SUPFAM" id="SSF51735">
    <property type="entry name" value="NAD(P)-binding Rossmann-fold domains"/>
    <property type="match status" value="1"/>
</dbReference>
<dbReference type="Pfam" id="PF03721">
    <property type="entry name" value="UDPG_MGDP_dh_N"/>
    <property type="match status" value="1"/>
</dbReference>
<dbReference type="AlphaFoldDB" id="A0A1X7G1F0"/>
<dbReference type="InterPro" id="IPR036291">
    <property type="entry name" value="NAD(P)-bd_dom_sf"/>
</dbReference>
<dbReference type="InterPro" id="IPR008927">
    <property type="entry name" value="6-PGluconate_DH-like_C_sf"/>
</dbReference>
<dbReference type="InterPro" id="IPR036220">
    <property type="entry name" value="UDP-Glc/GDP-Man_DH_C_sf"/>
</dbReference>
<dbReference type="NCBIfam" id="TIGR03026">
    <property type="entry name" value="NDP-sugDHase"/>
    <property type="match status" value="1"/>
</dbReference>
<dbReference type="Pfam" id="PF03720">
    <property type="entry name" value="UDPG_MGDP_dh_C"/>
    <property type="match status" value="1"/>
</dbReference>
<evidence type="ECO:0000256" key="4">
    <source>
        <dbReference type="PIRNR" id="PIRNR000124"/>
    </source>
</evidence>
<organism evidence="6 7">
    <name type="scientific">Allosphingosinicella indica</name>
    <dbReference type="NCBI Taxonomy" id="941907"/>
    <lineage>
        <taxon>Bacteria</taxon>
        <taxon>Pseudomonadati</taxon>
        <taxon>Pseudomonadota</taxon>
        <taxon>Alphaproteobacteria</taxon>
        <taxon>Sphingomonadales</taxon>
        <taxon>Sphingomonadaceae</taxon>
        <taxon>Allosphingosinicella</taxon>
    </lineage>
</organism>
<dbReference type="PIRSF" id="PIRSF000124">
    <property type="entry name" value="UDPglc_GDPman_dh"/>
    <property type="match status" value="1"/>
</dbReference>
<dbReference type="Pfam" id="PF00984">
    <property type="entry name" value="UDPG_MGDP_dh"/>
    <property type="match status" value="1"/>
</dbReference>
<dbReference type="RefSeq" id="WP_085217764.1">
    <property type="nucleotide sequence ID" value="NZ_LT840185.1"/>
</dbReference>
<dbReference type="OrthoDB" id="9803238at2"/>
<evidence type="ECO:0000313" key="7">
    <source>
        <dbReference type="Proteomes" id="UP000192934"/>
    </source>
</evidence>
<dbReference type="PIRSF" id="PIRSF500136">
    <property type="entry name" value="UDP_ManNAc_DH"/>
    <property type="match status" value="1"/>
</dbReference>
<gene>
    <name evidence="6" type="ORF">SAMN06295910_0977</name>
</gene>
<keyword evidence="7" id="KW-1185">Reference proteome</keyword>
<dbReference type="InterPro" id="IPR001732">
    <property type="entry name" value="UDP-Glc/GDP-Man_DH_N"/>
</dbReference>
<dbReference type="Proteomes" id="UP000192934">
    <property type="component" value="Chromosome I"/>
</dbReference>
<dbReference type="SUPFAM" id="SSF48179">
    <property type="entry name" value="6-phosphogluconate dehydrogenase C-terminal domain-like"/>
    <property type="match status" value="1"/>
</dbReference>
<dbReference type="InterPro" id="IPR028359">
    <property type="entry name" value="UDP_ManNAc/GlcNAc_DH"/>
</dbReference>
<protein>
    <submittedName>
        <fullName evidence="6">UDP-N-acetyl-D-galactosamine dehydrogenase</fullName>
    </submittedName>
</protein>
<feature type="domain" description="UDP-glucose/GDP-mannose dehydrogenase C-terminal" evidence="5">
    <location>
        <begin position="313"/>
        <end position="413"/>
    </location>
</feature>